<evidence type="ECO:0000256" key="7">
    <source>
        <dbReference type="ARBA" id="ARBA00023136"/>
    </source>
</evidence>
<keyword evidence="6 9" id="KW-1133">Transmembrane helix</keyword>
<evidence type="ECO:0000256" key="1">
    <source>
        <dbReference type="ARBA" id="ARBA00004141"/>
    </source>
</evidence>
<evidence type="ECO:0000256" key="6">
    <source>
        <dbReference type="ARBA" id="ARBA00022989"/>
    </source>
</evidence>
<dbReference type="AlphaFoldDB" id="A0A267FB79"/>
<feature type="region of interest" description="Disordered" evidence="8">
    <location>
        <begin position="1"/>
        <end position="33"/>
    </location>
</feature>
<evidence type="ECO:0000256" key="9">
    <source>
        <dbReference type="SAM" id="Phobius"/>
    </source>
</evidence>
<keyword evidence="4" id="KW-0808">Transferase</keyword>
<evidence type="ECO:0000313" key="10">
    <source>
        <dbReference type="EMBL" id="PAA71008.1"/>
    </source>
</evidence>
<evidence type="ECO:0000256" key="3">
    <source>
        <dbReference type="ARBA" id="ARBA00022676"/>
    </source>
</evidence>
<feature type="non-terminal residue" evidence="10">
    <location>
        <position position="1"/>
    </location>
</feature>
<evidence type="ECO:0000256" key="4">
    <source>
        <dbReference type="ARBA" id="ARBA00022679"/>
    </source>
</evidence>
<dbReference type="EMBL" id="NIVC01001189">
    <property type="protein sequence ID" value="PAA71008.1"/>
    <property type="molecule type" value="Genomic_DNA"/>
</dbReference>
<comment type="caution">
    <text evidence="10">The sequence shown here is derived from an EMBL/GenBank/DDBJ whole genome shotgun (WGS) entry which is preliminary data.</text>
</comment>
<name>A0A267FB79_9PLAT</name>
<feature type="transmembrane region" description="Helical" evidence="9">
    <location>
        <begin position="339"/>
        <end position="356"/>
    </location>
</feature>
<dbReference type="Pfam" id="PF10034">
    <property type="entry name" value="Dpy19"/>
    <property type="match status" value="1"/>
</dbReference>
<dbReference type="GO" id="GO:0005637">
    <property type="term" value="C:nuclear inner membrane"/>
    <property type="evidence" value="ECO:0007669"/>
    <property type="project" value="TreeGrafter"/>
</dbReference>
<evidence type="ECO:0000313" key="11">
    <source>
        <dbReference type="Proteomes" id="UP000215902"/>
    </source>
</evidence>
<sequence>PAMSARQRRKQQQPKLQQHHEVKPDKTEQASSGSGFLSWRSSFALTCLVAIAAGYFTYRMNSRMWENHIHFSHLATIEREMFLTSELGFYYSFFKQVVEAPTLFDGVRLLLSDTLSEHPDTINALRRFNLYPELCIGAMYRVYAGLAQQFGWRTRDCYQVNRGSDMPPVQSCEGIGEPMYFYVEVVYLLSGLTAAGLALLASYARPEDRPCPLSGVIATVGYLGNHRECTRVQWTPTLRESFSFPLLVLHQICLLNFLRRGGTEERPKSVAVLLLAGSALLFLLPWQFAQFALLVEAGALLCAHALGYLGHRLTRLAMLALLLALALAFALQFGNVMLVSSLLCSALLTALPLLQLHQLISRLAPMCIAAPALPVLWLCCTLLAKAGLAWLLGAEQDSHMWDILLSKLSAGRTFHSMMYTCAKEFDFYDPQSLIELSKTLALPAGLASLAYVCYRVAALVIARSRQYRARLVLGRPEPPVCVPTESPGVDAASVTLACQLVGFGLLAGLIMRLKLFFTPLLVLHAAALPMPAANRLRLPALLLLLCASGWQGSANYAAEMSISGEYSDWHTEQLVYWIRDSTKPGESFAGTMPVTATVRLVADRPIVNHPHYEDAGMRARTKQVYSMYSHLSLADWSRTAKSLSVNYTLLVKGYCRRGPCSMPDIFERTEAQNPDSPVLCELMASRPDQLQPHLMRVFDNPKYSVFRVVY</sequence>
<comment type="subcellular location">
    <subcellularLocation>
        <location evidence="1">Membrane</location>
        <topology evidence="1">Multi-pass membrane protein</topology>
    </subcellularLocation>
</comment>
<proteinExistence type="inferred from homology"/>
<dbReference type="GO" id="GO:0000030">
    <property type="term" value="F:mannosyltransferase activity"/>
    <property type="evidence" value="ECO:0007669"/>
    <property type="project" value="TreeGrafter"/>
</dbReference>
<dbReference type="OrthoDB" id="6019623at2759"/>
<evidence type="ECO:0008006" key="12">
    <source>
        <dbReference type="Google" id="ProtNLM"/>
    </source>
</evidence>
<keyword evidence="11" id="KW-1185">Reference proteome</keyword>
<reference evidence="10 11" key="1">
    <citation type="submission" date="2017-06" db="EMBL/GenBank/DDBJ databases">
        <title>A platform for efficient transgenesis in Macrostomum lignano, a flatworm model organism for stem cell research.</title>
        <authorList>
            <person name="Berezikov E."/>
        </authorList>
    </citation>
    <scope>NUCLEOTIDE SEQUENCE [LARGE SCALE GENOMIC DNA]</scope>
    <source>
        <strain evidence="10">DV1</strain>
        <tissue evidence="10">Whole organism</tissue>
    </source>
</reference>
<gene>
    <name evidence="10" type="ORF">BOX15_Mlig014482g5</name>
</gene>
<evidence type="ECO:0000256" key="2">
    <source>
        <dbReference type="ARBA" id="ARBA00008744"/>
    </source>
</evidence>
<comment type="similarity">
    <text evidence="2">Belongs to the dpy-19 family.</text>
</comment>
<feature type="transmembrane region" description="Helical" evidence="9">
    <location>
        <begin position="368"/>
        <end position="392"/>
    </location>
</feature>
<keyword evidence="3" id="KW-0328">Glycosyltransferase</keyword>
<accession>A0A267FB79</accession>
<dbReference type="Proteomes" id="UP000215902">
    <property type="component" value="Unassembled WGS sequence"/>
</dbReference>
<feature type="transmembrane region" description="Helical" evidence="9">
    <location>
        <begin position="270"/>
        <end position="286"/>
    </location>
</feature>
<keyword evidence="7 9" id="KW-0472">Membrane</keyword>
<evidence type="ECO:0000256" key="5">
    <source>
        <dbReference type="ARBA" id="ARBA00022692"/>
    </source>
</evidence>
<protein>
    <recommendedName>
        <fullName evidence="12">C-mannosyltransferase DPY19L1</fullName>
    </recommendedName>
</protein>
<feature type="transmembrane region" description="Helical" evidence="9">
    <location>
        <begin position="440"/>
        <end position="462"/>
    </location>
</feature>
<feature type="transmembrane region" description="Helical" evidence="9">
    <location>
        <begin position="185"/>
        <end position="204"/>
    </location>
</feature>
<dbReference type="InterPro" id="IPR018732">
    <property type="entry name" value="Dpy-19/Dpy-19-like"/>
</dbReference>
<feature type="transmembrane region" description="Helical" evidence="9">
    <location>
        <begin position="316"/>
        <end position="333"/>
    </location>
</feature>
<keyword evidence="5 9" id="KW-0812">Transmembrane</keyword>
<organism evidence="10 11">
    <name type="scientific">Macrostomum lignano</name>
    <dbReference type="NCBI Taxonomy" id="282301"/>
    <lineage>
        <taxon>Eukaryota</taxon>
        <taxon>Metazoa</taxon>
        <taxon>Spiralia</taxon>
        <taxon>Lophotrochozoa</taxon>
        <taxon>Platyhelminthes</taxon>
        <taxon>Rhabditophora</taxon>
        <taxon>Macrostomorpha</taxon>
        <taxon>Macrostomida</taxon>
        <taxon>Macrostomidae</taxon>
        <taxon>Macrostomum</taxon>
    </lineage>
</organism>
<feature type="transmembrane region" description="Helical" evidence="9">
    <location>
        <begin position="292"/>
        <end position="309"/>
    </location>
</feature>
<dbReference type="PANTHER" id="PTHR31488:SF1">
    <property type="entry name" value="C-MANNOSYLTRANSFERASE DPY19L1"/>
    <property type="match status" value="1"/>
</dbReference>
<evidence type="ECO:0000256" key="8">
    <source>
        <dbReference type="SAM" id="MobiDB-lite"/>
    </source>
</evidence>
<feature type="transmembrane region" description="Helical" evidence="9">
    <location>
        <begin position="37"/>
        <end position="58"/>
    </location>
</feature>
<feature type="compositionally biased region" description="Basic and acidic residues" evidence="8">
    <location>
        <begin position="18"/>
        <end position="28"/>
    </location>
</feature>
<dbReference type="STRING" id="282301.A0A267FB79"/>
<dbReference type="PANTHER" id="PTHR31488">
    <property type="entry name" value="DPY-19-LIKE 1, LIKE (H. SAPIENS)"/>
    <property type="match status" value="1"/>
</dbReference>
<feature type="compositionally biased region" description="Basic residues" evidence="8">
    <location>
        <begin position="1"/>
        <end position="12"/>
    </location>
</feature>